<dbReference type="Proteomes" id="UP000775213">
    <property type="component" value="Unassembled WGS sequence"/>
</dbReference>
<proteinExistence type="predicted"/>
<organism evidence="1 2">
    <name type="scientific">Dendrobium chrysotoxum</name>
    <name type="common">Orchid</name>
    <dbReference type="NCBI Taxonomy" id="161865"/>
    <lineage>
        <taxon>Eukaryota</taxon>
        <taxon>Viridiplantae</taxon>
        <taxon>Streptophyta</taxon>
        <taxon>Embryophyta</taxon>
        <taxon>Tracheophyta</taxon>
        <taxon>Spermatophyta</taxon>
        <taxon>Magnoliopsida</taxon>
        <taxon>Liliopsida</taxon>
        <taxon>Asparagales</taxon>
        <taxon>Orchidaceae</taxon>
        <taxon>Epidendroideae</taxon>
        <taxon>Malaxideae</taxon>
        <taxon>Dendrobiinae</taxon>
        <taxon>Dendrobium</taxon>
    </lineage>
</organism>
<reference evidence="1 2" key="1">
    <citation type="journal article" date="2021" name="Hortic Res">
        <title>Chromosome-scale assembly of the Dendrobium chrysotoxum genome enhances the understanding of orchid evolution.</title>
        <authorList>
            <person name="Zhang Y."/>
            <person name="Zhang G.Q."/>
            <person name="Zhang D."/>
            <person name="Liu X.D."/>
            <person name="Xu X.Y."/>
            <person name="Sun W.H."/>
            <person name="Yu X."/>
            <person name="Zhu X."/>
            <person name="Wang Z.W."/>
            <person name="Zhao X."/>
            <person name="Zhong W.Y."/>
            <person name="Chen H."/>
            <person name="Yin W.L."/>
            <person name="Huang T."/>
            <person name="Niu S.C."/>
            <person name="Liu Z.J."/>
        </authorList>
    </citation>
    <scope>NUCLEOTIDE SEQUENCE [LARGE SCALE GENOMIC DNA]</scope>
    <source>
        <strain evidence="1">Lindl</strain>
    </source>
</reference>
<gene>
    <name evidence="1" type="ORF">IEQ34_000876</name>
</gene>
<sequence>MVVEDGGVDVRLELSLGLSSGEAEPRKRVKENNEVVIVKKPKIEGLMPYVFHVPIFMEFVGNNVYESRDNPSLALEMDGVSASDWQVEVTS</sequence>
<evidence type="ECO:0000313" key="1">
    <source>
        <dbReference type="EMBL" id="KAH0471153.1"/>
    </source>
</evidence>
<evidence type="ECO:0000313" key="2">
    <source>
        <dbReference type="Proteomes" id="UP000775213"/>
    </source>
</evidence>
<dbReference type="AlphaFoldDB" id="A0AAV7HUC7"/>
<protein>
    <submittedName>
        <fullName evidence="1">Uncharacterized protein</fullName>
    </submittedName>
</protein>
<comment type="caution">
    <text evidence="1">The sequence shown here is derived from an EMBL/GenBank/DDBJ whole genome shotgun (WGS) entry which is preliminary data.</text>
</comment>
<accession>A0AAV7HUC7</accession>
<name>A0AAV7HUC7_DENCH</name>
<dbReference type="EMBL" id="JAGFBR010000001">
    <property type="protein sequence ID" value="KAH0471153.1"/>
    <property type="molecule type" value="Genomic_DNA"/>
</dbReference>
<keyword evidence="2" id="KW-1185">Reference proteome</keyword>